<dbReference type="InterPro" id="IPR036928">
    <property type="entry name" value="AS_sf"/>
</dbReference>
<sequence>MTLLTAAATADRVRSGRLTAVDATRQALARIGDDAVHGWRVVRPEEALAEAAAIDARPDRYSLPLAGVPIAIKDNVAVSGYRVLDGVSEACGAGLPIEQNDHPVVKRLRAAGAVVVGLTRVPELCLWAMTDDAREVVGNPHRPGRTAGGSSGGSAAVVAAGHVSLAHGNDGLGSLRGPAACTGIVAIKPGRGVVPAQLGPTNWFGMSENGPMTRTVEDAALGLSVLAGRPELAVVGDGAGLRVGLGLNRPTPVTFTSRSIVRAVRSAAERLAESGHTVRDVKVPYPASPLPLLARWVAAAASDADDIVARGANPFLLQARTRRHAALGRIAERRGLVRPADAARLESALERFFAAEGVDVLVTPALARRPAPARPYAELPWAASAIPSLAYAPYPSLWNLVGWPAMTVPFLGEGVQLIARPGGEADLLALAAKIEV</sequence>
<protein>
    <recommendedName>
        <fullName evidence="3">amidase</fullName>
        <ecNumber evidence="3">3.5.1.4</ecNumber>
    </recommendedName>
</protein>
<dbReference type="RefSeq" id="WP_068564190.1">
    <property type="nucleotide sequence ID" value="NZ_FNLF01000002.1"/>
</dbReference>
<evidence type="ECO:0000313" key="6">
    <source>
        <dbReference type="Proteomes" id="UP000183053"/>
    </source>
</evidence>
<dbReference type="InterPro" id="IPR023631">
    <property type="entry name" value="Amidase_dom"/>
</dbReference>
<dbReference type="PANTHER" id="PTHR11895:SF7">
    <property type="entry name" value="GLUTAMYL-TRNA(GLN) AMIDOTRANSFERASE SUBUNIT A, MITOCHONDRIAL"/>
    <property type="match status" value="1"/>
</dbReference>
<dbReference type="OrthoDB" id="5175573at2"/>
<dbReference type="EC" id="3.5.1.4" evidence="3"/>
<feature type="domain" description="Amidase" evidence="4">
    <location>
        <begin position="23"/>
        <end position="428"/>
    </location>
</feature>
<proteinExistence type="inferred from homology"/>
<name>A0A1H1HIY2_9ACTN</name>
<organism evidence="5 6">
    <name type="scientific">Tsukamurella pulmonis</name>
    <dbReference type="NCBI Taxonomy" id="47312"/>
    <lineage>
        <taxon>Bacteria</taxon>
        <taxon>Bacillati</taxon>
        <taxon>Actinomycetota</taxon>
        <taxon>Actinomycetes</taxon>
        <taxon>Mycobacteriales</taxon>
        <taxon>Tsukamurellaceae</taxon>
        <taxon>Tsukamurella</taxon>
    </lineage>
</organism>
<evidence type="ECO:0000256" key="1">
    <source>
        <dbReference type="ARBA" id="ARBA00001311"/>
    </source>
</evidence>
<evidence type="ECO:0000256" key="3">
    <source>
        <dbReference type="ARBA" id="ARBA00012922"/>
    </source>
</evidence>
<dbReference type="InterPro" id="IPR000120">
    <property type="entry name" value="Amidase"/>
</dbReference>
<dbReference type="Gene3D" id="3.90.1300.10">
    <property type="entry name" value="Amidase signature (AS) domain"/>
    <property type="match status" value="1"/>
</dbReference>
<dbReference type="GO" id="GO:0004040">
    <property type="term" value="F:amidase activity"/>
    <property type="evidence" value="ECO:0007669"/>
    <property type="project" value="UniProtKB-EC"/>
</dbReference>
<evidence type="ECO:0000259" key="4">
    <source>
        <dbReference type="Pfam" id="PF01425"/>
    </source>
</evidence>
<keyword evidence="6" id="KW-1185">Reference proteome</keyword>
<evidence type="ECO:0000256" key="2">
    <source>
        <dbReference type="ARBA" id="ARBA00009199"/>
    </source>
</evidence>
<dbReference type="Proteomes" id="UP000183053">
    <property type="component" value="Unassembled WGS sequence"/>
</dbReference>
<reference evidence="6" key="1">
    <citation type="submission" date="2016-10" db="EMBL/GenBank/DDBJ databases">
        <authorList>
            <person name="Varghese N."/>
            <person name="Submissions S."/>
        </authorList>
    </citation>
    <scope>NUCLEOTIDE SEQUENCE [LARGE SCALE GENOMIC DNA]</scope>
    <source>
        <strain evidence="6">DSM 44142</strain>
    </source>
</reference>
<dbReference type="SUPFAM" id="SSF75304">
    <property type="entry name" value="Amidase signature (AS) enzymes"/>
    <property type="match status" value="1"/>
</dbReference>
<dbReference type="AlphaFoldDB" id="A0A1H1HIY2"/>
<evidence type="ECO:0000313" key="5">
    <source>
        <dbReference type="EMBL" id="SDR25333.1"/>
    </source>
</evidence>
<dbReference type="EMBL" id="FNLF01000002">
    <property type="protein sequence ID" value="SDR25333.1"/>
    <property type="molecule type" value="Genomic_DNA"/>
</dbReference>
<dbReference type="STRING" id="47312.SAMN04489765_4250"/>
<accession>A0A1H1HIY2</accession>
<gene>
    <name evidence="5" type="ORF">SAMN04489765_4250</name>
</gene>
<comment type="similarity">
    <text evidence="2">Belongs to the amidase family.</text>
</comment>
<dbReference type="PANTHER" id="PTHR11895">
    <property type="entry name" value="TRANSAMIDASE"/>
    <property type="match status" value="1"/>
</dbReference>
<dbReference type="Pfam" id="PF01425">
    <property type="entry name" value="Amidase"/>
    <property type="match status" value="1"/>
</dbReference>
<comment type="catalytic activity">
    <reaction evidence="1">
        <text>a monocarboxylic acid amide + H2O = a monocarboxylate + NH4(+)</text>
        <dbReference type="Rhea" id="RHEA:12020"/>
        <dbReference type="ChEBI" id="CHEBI:15377"/>
        <dbReference type="ChEBI" id="CHEBI:28938"/>
        <dbReference type="ChEBI" id="CHEBI:35757"/>
        <dbReference type="ChEBI" id="CHEBI:83628"/>
        <dbReference type="EC" id="3.5.1.4"/>
    </reaction>
</comment>